<dbReference type="InterPro" id="IPR000719">
    <property type="entry name" value="Prot_kinase_dom"/>
</dbReference>
<dbReference type="PANTHER" id="PTHR22974">
    <property type="entry name" value="MIXED LINEAGE PROTEIN KINASE"/>
    <property type="match status" value="1"/>
</dbReference>
<proteinExistence type="predicted"/>
<dbReference type="Proteomes" id="UP000626109">
    <property type="component" value="Unassembled WGS sequence"/>
</dbReference>
<name>A0A813K1S2_POLGL</name>
<keyword evidence="5" id="KW-0067">ATP-binding</keyword>
<sequence length="371" mass="41269">GQAAAPPQPSQEDLEEEAWEIRELVATKLAAVYREEQEMKEREQRLAVERVEYLKTFAVIDAEDKVEFGPMRLLRQRYQLIRLLGKSIGQSWAYRAFDLHTLQNVMLRVHENLKAPQGGQECFESAAQECEVAKTLRHPCMASLVDHFVHDGGSYVTVWEFCEGDLLEAYLRRTGTASEKEAKGIALQLLSALRYLESKGHVLDRQDLRSSRIAIRGGEVKICGLTLPSFRRGGSSSSSSGRASSQTAEALHKARPVEVPQDTIEDTQVDPEQLAGDSNGFSGAVCMVGVILHEVLFGRKPEVSDVPTSPFSPEPSAVQLPDNKLSPECRECLVRLLDKERPMTALEAYNDPFVLPSKVTYTKRQKGGAQT</sequence>
<evidence type="ECO:0000256" key="4">
    <source>
        <dbReference type="ARBA" id="ARBA00022777"/>
    </source>
</evidence>
<dbReference type="GO" id="GO:0035556">
    <property type="term" value="P:intracellular signal transduction"/>
    <property type="evidence" value="ECO:0007669"/>
    <property type="project" value="TreeGrafter"/>
</dbReference>
<dbReference type="PANTHER" id="PTHR22974:SF23">
    <property type="entry name" value="TOUSLED-LIKE KINASE, ISOFORM G"/>
    <property type="match status" value="1"/>
</dbReference>
<evidence type="ECO:0000259" key="7">
    <source>
        <dbReference type="PROSITE" id="PS50011"/>
    </source>
</evidence>
<gene>
    <name evidence="8" type="ORF">PGLA2088_LOCUS26245</name>
</gene>
<evidence type="ECO:0000256" key="6">
    <source>
        <dbReference type="SAM" id="MobiDB-lite"/>
    </source>
</evidence>
<keyword evidence="2" id="KW-0808">Transferase</keyword>
<protein>
    <recommendedName>
        <fullName evidence="7">Protein kinase domain-containing protein</fullName>
    </recommendedName>
</protein>
<dbReference type="GO" id="GO:0007059">
    <property type="term" value="P:chromosome segregation"/>
    <property type="evidence" value="ECO:0007669"/>
    <property type="project" value="TreeGrafter"/>
</dbReference>
<dbReference type="Gene3D" id="3.30.200.20">
    <property type="entry name" value="Phosphorylase Kinase, domain 1"/>
    <property type="match status" value="1"/>
</dbReference>
<comment type="caution">
    <text evidence="8">The sequence shown here is derived from an EMBL/GenBank/DDBJ whole genome shotgun (WGS) entry which is preliminary data.</text>
</comment>
<reference evidence="8" key="1">
    <citation type="submission" date="2021-02" db="EMBL/GenBank/DDBJ databases">
        <authorList>
            <person name="Dougan E. K."/>
            <person name="Rhodes N."/>
            <person name="Thang M."/>
            <person name="Chan C."/>
        </authorList>
    </citation>
    <scope>NUCLEOTIDE SEQUENCE</scope>
</reference>
<keyword evidence="4" id="KW-0418">Kinase</keyword>
<dbReference type="PROSITE" id="PS50011">
    <property type="entry name" value="PROTEIN_KINASE_DOM"/>
    <property type="match status" value="1"/>
</dbReference>
<dbReference type="AlphaFoldDB" id="A0A813K1S2"/>
<evidence type="ECO:0000256" key="2">
    <source>
        <dbReference type="ARBA" id="ARBA00022679"/>
    </source>
</evidence>
<keyword evidence="3" id="KW-0547">Nucleotide-binding</keyword>
<organism evidence="8 9">
    <name type="scientific">Polarella glacialis</name>
    <name type="common">Dinoflagellate</name>
    <dbReference type="NCBI Taxonomy" id="89957"/>
    <lineage>
        <taxon>Eukaryota</taxon>
        <taxon>Sar</taxon>
        <taxon>Alveolata</taxon>
        <taxon>Dinophyceae</taxon>
        <taxon>Suessiales</taxon>
        <taxon>Suessiaceae</taxon>
        <taxon>Polarella</taxon>
    </lineage>
</organism>
<dbReference type="SMART" id="SM00220">
    <property type="entry name" value="S_TKc"/>
    <property type="match status" value="1"/>
</dbReference>
<dbReference type="GO" id="GO:0005524">
    <property type="term" value="F:ATP binding"/>
    <property type="evidence" value="ECO:0007669"/>
    <property type="project" value="UniProtKB-KW"/>
</dbReference>
<evidence type="ECO:0000313" key="9">
    <source>
        <dbReference type="Proteomes" id="UP000626109"/>
    </source>
</evidence>
<dbReference type="Pfam" id="PF00069">
    <property type="entry name" value="Pkinase"/>
    <property type="match status" value="1"/>
</dbReference>
<dbReference type="GO" id="GO:0004674">
    <property type="term" value="F:protein serine/threonine kinase activity"/>
    <property type="evidence" value="ECO:0007669"/>
    <property type="project" value="UniProtKB-KW"/>
</dbReference>
<dbReference type="GO" id="GO:0005634">
    <property type="term" value="C:nucleus"/>
    <property type="evidence" value="ECO:0007669"/>
    <property type="project" value="TreeGrafter"/>
</dbReference>
<feature type="region of interest" description="Disordered" evidence="6">
    <location>
        <begin position="231"/>
        <end position="259"/>
    </location>
</feature>
<evidence type="ECO:0000313" key="8">
    <source>
        <dbReference type="EMBL" id="CAE8688985.1"/>
    </source>
</evidence>
<dbReference type="InterPro" id="IPR011009">
    <property type="entry name" value="Kinase-like_dom_sf"/>
</dbReference>
<feature type="compositionally biased region" description="Low complexity" evidence="6">
    <location>
        <begin position="231"/>
        <end position="245"/>
    </location>
</feature>
<feature type="non-terminal residue" evidence="8">
    <location>
        <position position="371"/>
    </location>
</feature>
<evidence type="ECO:0000256" key="5">
    <source>
        <dbReference type="ARBA" id="ARBA00022840"/>
    </source>
</evidence>
<feature type="domain" description="Protein kinase" evidence="7">
    <location>
        <begin position="57"/>
        <end position="354"/>
    </location>
</feature>
<evidence type="ECO:0000256" key="1">
    <source>
        <dbReference type="ARBA" id="ARBA00022527"/>
    </source>
</evidence>
<evidence type="ECO:0000256" key="3">
    <source>
        <dbReference type="ARBA" id="ARBA00022741"/>
    </source>
</evidence>
<dbReference type="Gene3D" id="1.10.510.10">
    <property type="entry name" value="Transferase(Phosphotransferase) domain 1"/>
    <property type="match status" value="1"/>
</dbReference>
<dbReference type="EMBL" id="CAJNNW010026994">
    <property type="protein sequence ID" value="CAE8688985.1"/>
    <property type="molecule type" value="Genomic_DNA"/>
</dbReference>
<keyword evidence="1" id="KW-0723">Serine/threonine-protein kinase</keyword>
<accession>A0A813K1S2</accession>
<dbReference type="SUPFAM" id="SSF56112">
    <property type="entry name" value="Protein kinase-like (PK-like)"/>
    <property type="match status" value="1"/>
</dbReference>